<protein>
    <submittedName>
        <fullName evidence="1">Uncharacterized protein</fullName>
    </submittedName>
</protein>
<name>A0A6B3SH31_9BURK</name>
<dbReference type="RefSeq" id="WP_163960655.1">
    <property type="nucleotide sequence ID" value="NZ_JAAIVB010000011.1"/>
</dbReference>
<proteinExistence type="predicted"/>
<dbReference type="EMBL" id="JAAIVB010000011">
    <property type="protein sequence ID" value="NEX60154.1"/>
    <property type="molecule type" value="Genomic_DNA"/>
</dbReference>
<sequence>MVEFLAVVLAFGAYWLGYKLGRADGQKEVLIDLRARMRACVQNLSGPLSKWNISGGLVDIDFYGDSPHGVGYLDGPFSPSFMIVNEQELEKKLSERLSLSRESTEQIEVEDPHFANLAADADSEWESTNAYIGELDRRLGEMSQEIRDRPK</sequence>
<gene>
    <name evidence="1" type="ORF">G3574_03595</name>
</gene>
<organism evidence="1 2">
    <name type="scientific">Noviherbaspirillum galbum</name>
    <dbReference type="NCBI Taxonomy" id="2709383"/>
    <lineage>
        <taxon>Bacteria</taxon>
        <taxon>Pseudomonadati</taxon>
        <taxon>Pseudomonadota</taxon>
        <taxon>Betaproteobacteria</taxon>
        <taxon>Burkholderiales</taxon>
        <taxon>Oxalobacteraceae</taxon>
        <taxon>Noviherbaspirillum</taxon>
    </lineage>
</organism>
<dbReference type="Proteomes" id="UP000482155">
    <property type="component" value="Unassembled WGS sequence"/>
</dbReference>
<reference evidence="1 2" key="1">
    <citation type="submission" date="2020-02" db="EMBL/GenBank/DDBJ databases">
        <authorList>
            <person name="Kim M.K."/>
        </authorList>
    </citation>
    <scope>NUCLEOTIDE SEQUENCE [LARGE SCALE GENOMIC DNA]</scope>
    <source>
        <strain evidence="1 2">17J57-3</strain>
    </source>
</reference>
<keyword evidence="2" id="KW-1185">Reference proteome</keyword>
<accession>A0A6B3SH31</accession>
<comment type="caution">
    <text evidence="1">The sequence shown here is derived from an EMBL/GenBank/DDBJ whole genome shotgun (WGS) entry which is preliminary data.</text>
</comment>
<dbReference type="AlphaFoldDB" id="A0A6B3SH31"/>
<evidence type="ECO:0000313" key="1">
    <source>
        <dbReference type="EMBL" id="NEX60154.1"/>
    </source>
</evidence>
<evidence type="ECO:0000313" key="2">
    <source>
        <dbReference type="Proteomes" id="UP000482155"/>
    </source>
</evidence>